<evidence type="ECO:0000313" key="2">
    <source>
        <dbReference type="EMBL" id="KAF2426294.1"/>
    </source>
</evidence>
<proteinExistence type="predicted"/>
<name>A0A9P4TVY4_9PEZI</name>
<dbReference type="AlphaFoldDB" id="A0A9P4TVY4"/>
<sequence>MKYQLNRSINTFMNVSPLTHELFVKLYGEPPTRDEAYTAYIAVYNPQGLSSKQAKALFRVVHTTLIQLLNGTVNPQEVDASMINGLIDSDDLEGTDPASVLKSMEAGLIGLCESVYSKRFAAKQEEVNEYRKEGRELERLLEEMVENDGLEMVQERRYLVKRDMKMLEEALEEYAKLAAEEKQERAHKLA</sequence>
<organism evidence="2 3">
    <name type="scientific">Tothia fuscella</name>
    <dbReference type="NCBI Taxonomy" id="1048955"/>
    <lineage>
        <taxon>Eukaryota</taxon>
        <taxon>Fungi</taxon>
        <taxon>Dikarya</taxon>
        <taxon>Ascomycota</taxon>
        <taxon>Pezizomycotina</taxon>
        <taxon>Dothideomycetes</taxon>
        <taxon>Pleosporomycetidae</taxon>
        <taxon>Venturiales</taxon>
        <taxon>Cylindrosympodiaceae</taxon>
        <taxon>Tothia</taxon>
    </lineage>
</organism>
<keyword evidence="1" id="KW-0175">Coiled coil</keyword>
<evidence type="ECO:0000313" key="3">
    <source>
        <dbReference type="Proteomes" id="UP000800235"/>
    </source>
</evidence>
<keyword evidence="3" id="KW-1185">Reference proteome</keyword>
<evidence type="ECO:0000256" key="1">
    <source>
        <dbReference type="SAM" id="Coils"/>
    </source>
</evidence>
<reference evidence="2" key="1">
    <citation type="journal article" date="2020" name="Stud. Mycol.">
        <title>101 Dothideomycetes genomes: a test case for predicting lifestyles and emergence of pathogens.</title>
        <authorList>
            <person name="Haridas S."/>
            <person name="Albert R."/>
            <person name="Binder M."/>
            <person name="Bloem J."/>
            <person name="Labutti K."/>
            <person name="Salamov A."/>
            <person name="Andreopoulos B."/>
            <person name="Baker S."/>
            <person name="Barry K."/>
            <person name="Bills G."/>
            <person name="Bluhm B."/>
            <person name="Cannon C."/>
            <person name="Castanera R."/>
            <person name="Culley D."/>
            <person name="Daum C."/>
            <person name="Ezra D."/>
            <person name="Gonzalez J."/>
            <person name="Henrissat B."/>
            <person name="Kuo A."/>
            <person name="Liang C."/>
            <person name="Lipzen A."/>
            <person name="Lutzoni F."/>
            <person name="Magnuson J."/>
            <person name="Mondo S."/>
            <person name="Nolan M."/>
            <person name="Ohm R."/>
            <person name="Pangilinan J."/>
            <person name="Park H.-J."/>
            <person name="Ramirez L."/>
            <person name="Alfaro M."/>
            <person name="Sun H."/>
            <person name="Tritt A."/>
            <person name="Yoshinaga Y."/>
            <person name="Zwiers L.-H."/>
            <person name="Turgeon B."/>
            <person name="Goodwin S."/>
            <person name="Spatafora J."/>
            <person name="Crous P."/>
            <person name="Grigoriev I."/>
        </authorList>
    </citation>
    <scope>NUCLEOTIDE SEQUENCE</scope>
    <source>
        <strain evidence="2">CBS 130266</strain>
    </source>
</reference>
<comment type="caution">
    <text evidence="2">The sequence shown here is derived from an EMBL/GenBank/DDBJ whole genome shotgun (WGS) entry which is preliminary data.</text>
</comment>
<accession>A0A9P4TVY4</accession>
<dbReference type="EMBL" id="MU007065">
    <property type="protein sequence ID" value="KAF2426294.1"/>
    <property type="molecule type" value="Genomic_DNA"/>
</dbReference>
<gene>
    <name evidence="2" type="ORF">EJ08DRAFT_663322</name>
</gene>
<feature type="coiled-coil region" evidence="1">
    <location>
        <begin position="120"/>
        <end position="187"/>
    </location>
</feature>
<protein>
    <submittedName>
        <fullName evidence="2">Uncharacterized protein</fullName>
    </submittedName>
</protein>
<dbReference type="Proteomes" id="UP000800235">
    <property type="component" value="Unassembled WGS sequence"/>
</dbReference>